<feature type="domain" description="C2H2-type" evidence="10">
    <location>
        <begin position="299"/>
        <end position="326"/>
    </location>
</feature>
<evidence type="ECO:0000256" key="1">
    <source>
        <dbReference type="ARBA" id="ARBA00004123"/>
    </source>
</evidence>
<accession>A0A1M2VRD8</accession>
<protein>
    <recommendedName>
        <fullName evidence="10">C2H2-type domain-containing protein</fullName>
    </recommendedName>
</protein>
<dbReference type="InterPro" id="IPR013087">
    <property type="entry name" value="Znf_C2H2_type"/>
</dbReference>
<dbReference type="OrthoDB" id="654211at2759"/>
<name>A0A1M2VRD8_TRAPU</name>
<keyword evidence="4" id="KW-0862">Zinc</keyword>
<feature type="compositionally biased region" description="Low complexity" evidence="9">
    <location>
        <begin position="40"/>
        <end position="52"/>
    </location>
</feature>
<feature type="compositionally biased region" description="Low complexity" evidence="9">
    <location>
        <begin position="152"/>
        <end position="169"/>
    </location>
</feature>
<feature type="domain" description="C2H2-type" evidence="10">
    <location>
        <begin position="269"/>
        <end position="298"/>
    </location>
</feature>
<feature type="region of interest" description="Disordered" evidence="9">
    <location>
        <begin position="137"/>
        <end position="192"/>
    </location>
</feature>
<feature type="compositionally biased region" description="Basic and acidic residues" evidence="9">
    <location>
        <begin position="321"/>
        <end position="347"/>
    </location>
</feature>
<dbReference type="STRING" id="154538.A0A1M2VRD8"/>
<evidence type="ECO:0000256" key="5">
    <source>
        <dbReference type="ARBA" id="ARBA00023015"/>
    </source>
</evidence>
<gene>
    <name evidence="11" type="ORF">TRAPUB_13262</name>
</gene>
<keyword evidence="3 8" id="KW-0863">Zinc-finger</keyword>
<evidence type="ECO:0000313" key="11">
    <source>
        <dbReference type="EMBL" id="OJT10157.1"/>
    </source>
</evidence>
<organism evidence="11 12">
    <name type="scientific">Trametes pubescens</name>
    <name type="common">White-rot fungus</name>
    <dbReference type="NCBI Taxonomy" id="154538"/>
    <lineage>
        <taxon>Eukaryota</taxon>
        <taxon>Fungi</taxon>
        <taxon>Dikarya</taxon>
        <taxon>Basidiomycota</taxon>
        <taxon>Agaricomycotina</taxon>
        <taxon>Agaricomycetes</taxon>
        <taxon>Polyporales</taxon>
        <taxon>Polyporaceae</taxon>
        <taxon>Trametes</taxon>
    </lineage>
</organism>
<dbReference type="OMA" id="CNRRISQ"/>
<dbReference type="PROSITE" id="PS00028">
    <property type="entry name" value="ZINC_FINGER_C2H2_1"/>
    <property type="match status" value="2"/>
</dbReference>
<dbReference type="Proteomes" id="UP000184267">
    <property type="component" value="Unassembled WGS sequence"/>
</dbReference>
<evidence type="ECO:0000256" key="9">
    <source>
        <dbReference type="SAM" id="MobiDB-lite"/>
    </source>
</evidence>
<dbReference type="GO" id="GO:0008270">
    <property type="term" value="F:zinc ion binding"/>
    <property type="evidence" value="ECO:0007669"/>
    <property type="project" value="UniProtKB-KW"/>
</dbReference>
<comment type="subcellular location">
    <subcellularLocation>
        <location evidence="1">Nucleus</location>
    </subcellularLocation>
</comment>
<dbReference type="GO" id="GO:0005634">
    <property type="term" value="C:nucleus"/>
    <property type="evidence" value="ECO:0007669"/>
    <property type="project" value="UniProtKB-SubCell"/>
</dbReference>
<dbReference type="GO" id="GO:0006357">
    <property type="term" value="P:regulation of transcription by RNA polymerase II"/>
    <property type="evidence" value="ECO:0007669"/>
    <property type="project" value="TreeGrafter"/>
</dbReference>
<dbReference type="InterPro" id="IPR051061">
    <property type="entry name" value="Zinc_finger_trans_reg"/>
</dbReference>
<feature type="region of interest" description="Disordered" evidence="9">
    <location>
        <begin position="313"/>
        <end position="378"/>
    </location>
</feature>
<evidence type="ECO:0000256" key="2">
    <source>
        <dbReference type="ARBA" id="ARBA00022723"/>
    </source>
</evidence>
<evidence type="ECO:0000256" key="4">
    <source>
        <dbReference type="ARBA" id="ARBA00022833"/>
    </source>
</evidence>
<evidence type="ECO:0000313" key="12">
    <source>
        <dbReference type="Proteomes" id="UP000184267"/>
    </source>
</evidence>
<dbReference type="Gene3D" id="3.30.160.60">
    <property type="entry name" value="Classic Zinc Finger"/>
    <property type="match status" value="2"/>
</dbReference>
<keyword evidence="7" id="KW-0539">Nucleus</keyword>
<evidence type="ECO:0000256" key="7">
    <source>
        <dbReference type="ARBA" id="ARBA00023242"/>
    </source>
</evidence>
<keyword evidence="6" id="KW-0804">Transcription</keyword>
<feature type="compositionally biased region" description="Polar residues" evidence="9">
    <location>
        <begin position="53"/>
        <end position="64"/>
    </location>
</feature>
<proteinExistence type="predicted"/>
<dbReference type="PANTHER" id="PTHR46179:SF13">
    <property type="entry name" value="C2H2-TYPE DOMAIN-CONTAINING PROTEIN"/>
    <property type="match status" value="1"/>
</dbReference>
<dbReference type="AlphaFoldDB" id="A0A1M2VRD8"/>
<keyword evidence="2" id="KW-0479">Metal-binding</keyword>
<keyword evidence="12" id="KW-1185">Reference proteome</keyword>
<sequence>MWPSFASKAAEPLPVDPIIYVKYRPGQDKPTQDDSEHPDSSPSMSAHSSLWSEPSNLTARSTPASTPPRETSRKRSSSPETDDNPASPSDRFLKRPRTSRHSPLDRERITPAPAPSVDLPPRLAERQLRRSFQTLGLASDGSDVEQRGEAVAHTAHQSKSAHAHAQAQAPCPPPAATRPAVDRAAARRKPASVPASVAMPVLLVDESRKNEWQQHVRKVPQAEVVDGREWECTWFGLKDNGTTGYCDYKAKKHLVKRHIESKHLQLRGWRCTFPGCNRRISQKSNLETHMNTHTGATPHKCYYCGMRFKDPARRQRHMKEHGHETVPMRKARLAAEKEEAAAKKAAEEAAEAASSEASDASDPGAQSDVEAGAPGPST</sequence>
<dbReference type="SUPFAM" id="SSF57667">
    <property type="entry name" value="beta-beta-alpha zinc fingers"/>
    <property type="match status" value="1"/>
</dbReference>
<dbReference type="InterPro" id="IPR036236">
    <property type="entry name" value="Znf_C2H2_sf"/>
</dbReference>
<evidence type="ECO:0000256" key="3">
    <source>
        <dbReference type="ARBA" id="ARBA00022771"/>
    </source>
</evidence>
<dbReference type="SMART" id="SM00355">
    <property type="entry name" value="ZnF_C2H2"/>
    <property type="match status" value="2"/>
</dbReference>
<reference evidence="11 12" key="1">
    <citation type="submission" date="2016-10" db="EMBL/GenBank/DDBJ databases">
        <title>Genome sequence of the basidiomycete white-rot fungus Trametes pubescens.</title>
        <authorList>
            <person name="Makela M.R."/>
            <person name="Granchi Z."/>
            <person name="Peng M."/>
            <person name="De Vries R.P."/>
            <person name="Grigoriev I."/>
            <person name="Riley R."/>
            <person name="Hilden K."/>
        </authorList>
    </citation>
    <scope>NUCLEOTIDE SEQUENCE [LARGE SCALE GENOMIC DNA]</scope>
    <source>
        <strain evidence="11 12">FBCC735</strain>
    </source>
</reference>
<feature type="region of interest" description="Disordered" evidence="9">
    <location>
        <begin position="1"/>
        <end position="122"/>
    </location>
</feature>
<dbReference type="PANTHER" id="PTHR46179">
    <property type="entry name" value="ZINC FINGER PROTEIN"/>
    <property type="match status" value="1"/>
</dbReference>
<evidence type="ECO:0000256" key="6">
    <source>
        <dbReference type="ARBA" id="ARBA00023163"/>
    </source>
</evidence>
<dbReference type="PROSITE" id="PS50157">
    <property type="entry name" value="ZINC_FINGER_C2H2_2"/>
    <property type="match status" value="2"/>
</dbReference>
<comment type="caution">
    <text evidence="11">The sequence shown here is derived from an EMBL/GenBank/DDBJ whole genome shotgun (WGS) entry which is preliminary data.</text>
</comment>
<evidence type="ECO:0000259" key="10">
    <source>
        <dbReference type="PROSITE" id="PS50157"/>
    </source>
</evidence>
<feature type="compositionally biased region" description="Basic and acidic residues" evidence="9">
    <location>
        <begin position="25"/>
        <end position="39"/>
    </location>
</feature>
<dbReference type="EMBL" id="MNAD01000803">
    <property type="protein sequence ID" value="OJT10157.1"/>
    <property type="molecule type" value="Genomic_DNA"/>
</dbReference>
<keyword evidence="5" id="KW-0805">Transcription regulation</keyword>
<evidence type="ECO:0000256" key="8">
    <source>
        <dbReference type="PROSITE-ProRule" id="PRU00042"/>
    </source>
</evidence>